<feature type="chain" id="PRO_5004241570" evidence="1">
    <location>
        <begin position="22"/>
        <end position="110"/>
    </location>
</feature>
<proteinExistence type="evidence at transcript level"/>
<dbReference type="InterPro" id="IPR001981">
    <property type="entry name" value="Colipase"/>
</dbReference>
<dbReference type="PANTHER" id="PTHR10041">
    <property type="entry name" value="COLIPASE"/>
    <property type="match status" value="1"/>
</dbReference>
<dbReference type="GO" id="GO:0005576">
    <property type="term" value="C:extracellular region"/>
    <property type="evidence" value="ECO:0007669"/>
    <property type="project" value="InterPro"/>
</dbReference>
<feature type="signal peptide" evidence="1">
    <location>
        <begin position="1"/>
        <end position="21"/>
    </location>
</feature>
<sequence>MNTFIVVLVSSLALTMFEVFADPDQQPDVTYSVPSGICSKNSECGPNLCCRETFKGDMAVVTCAPLAKSGVPCSNSETGDEPYKTYCSCETGLECINNVCTALPAPVPVE</sequence>
<keyword evidence="1" id="KW-0732">Signal</keyword>
<accession>Q4PMX5</accession>
<reference evidence="2" key="1">
    <citation type="submission" date="2005-05" db="EMBL/GenBank/DDBJ databases">
        <authorList>
            <person name="Tseng H.-P."/>
            <person name="Hseu T.-H."/>
            <person name="Buhler D.R."/>
            <person name="Wang W.-D."/>
            <person name="Tsai H.-L."/>
            <person name="Hu C.-H."/>
        </authorList>
    </citation>
    <scope>NUCLEOTIDE SEQUENCE</scope>
    <source>
        <strain evidence="2">Is-all-162</strain>
        <tissue evidence="2">Salivary glands</tissue>
    </source>
</reference>
<dbReference type="EMBL" id="DQ065998">
    <property type="protein sequence ID" value="AAY66635.1"/>
    <property type="molecule type" value="mRNA"/>
</dbReference>
<dbReference type="GO" id="GO:0008047">
    <property type="term" value="F:enzyme activator activity"/>
    <property type="evidence" value="ECO:0007669"/>
    <property type="project" value="InterPro"/>
</dbReference>
<evidence type="ECO:0000313" key="2">
    <source>
        <dbReference type="EMBL" id="AAY66635.1"/>
    </source>
</evidence>
<name>Q4PMX5_IXOSC</name>
<dbReference type="GO" id="GO:0007586">
    <property type="term" value="P:digestion"/>
    <property type="evidence" value="ECO:0007669"/>
    <property type="project" value="InterPro"/>
</dbReference>
<protein>
    <submittedName>
        <fullName evidence="2">Putative KGD containing protein</fullName>
    </submittedName>
</protein>
<dbReference type="Gene3D" id="2.10.80.10">
    <property type="entry name" value="Lipase, subunit A"/>
    <property type="match status" value="1"/>
</dbReference>
<evidence type="ECO:0000256" key="1">
    <source>
        <dbReference type="SAM" id="SignalP"/>
    </source>
</evidence>
<dbReference type="AlphaFoldDB" id="Q4PMX5"/>
<dbReference type="GO" id="GO:0016042">
    <property type="term" value="P:lipid catabolic process"/>
    <property type="evidence" value="ECO:0007669"/>
    <property type="project" value="InterPro"/>
</dbReference>
<dbReference type="VEuPathDB" id="VectorBase:ISCW018724"/>
<organism evidence="2">
    <name type="scientific">Ixodes scapularis</name>
    <name type="common">Black-legged tick</name>
    <name type="synonym">Deer tick</name>
    <dbReference type="NCBI Taxonomy" id="6945"/>
    <lineage>
        <taxon>Eukaryota</taxon>
        <taxon>Metazoa</taxon>
        <taxon>Ecdysozoa</taxon>
        <taxon>Arthropoda</taxon>
        <taxon>Chelicerata</taxon>
        <taxon>Arachnida</taxon>
        <taxon>Acari</taxon>
        <taxon>Parasitiformes</taxon>
        <taxon>Ixodida</taxon>
        <taxon>Ixodoidea</taxon>
        <taxon>Ixodidae</taxon>
        <taxon>Ixodinae</taxon>
        <taxon>Ixodes</taxon>
    </lineage>
</organism>
<dbReference type="PANTHER" id="PTHR10041:SF5">
    <property type="entry name" value="LEUCINE-RICH COLIPASE-LIKE PROTEIN 1"/>
    <property type="match status" value="1"/>
</dbReference>
<reference evidence="2" key="2">
    <citation type="journal article" date="2006" name="Insect Biochem. Mol. Biol.">
        <title>An annotated catalog of salivary gland transcripts from Ixodes scapularis ticks.</title>
        <authorList>
            <person name="Ribeiro J.M."/>
            <person name="Alarcon-Chaidez F."/>
            <person name="Francischetti I.M."/>
            <person name="Mans B.J."/>
            <person name="Mather T.N."/>
            <person name="Valenzuela J.G."/>
            <person name="Wikel S.K."/>
        </authorList>
    </citation>
    <scope>NUCLEOTIDE SEQUENCE</scope>
    <source>
        <strain evidence="2">Is-all-162</strain>
        <tissue evidence="2">Salivary glands</tissue>
    </source>
</reference>